<dbReference type="EMBL" id="CP092622">
    <property type="protein sequence ID" value="UMM21623.1"/>
    <property type="molecule type" value="Genomic_DNA"/>
</dbReference>
<reference evidence="2 3" key="1">
    <citation type="submission" date="2022-04" db="EMBL/GenBank/DDBJ databases">
        <title>Chromosome-level reference genomes for two strains of Caenorhabditis briggsae: an improved platform for comparative genomics.</title>
        <authorList>
            <person name="Stevens L."/>
            <person name="Andersen E."/>
        </authorList>
    </citation>
    <scope>NUCLEOTIDE SEQUENCE [LARGE SCALE GENOMIC DNA]</scope>
    <source>
        <strain evidence="2">VX34</strain>
        <tissue evidence="2">Whole-organism</tissue>
    </source>
</reference>
<evidence type="ECO:0000313" key="3">
    <source>
        <dbReference type="Proteomes" id="UP000829354"/>
    </source>
</evidence>
<organism evidence="2 3">
    <name type="scientific">Caenorhabditis briggsae</name>
    <dbReference type="NCBI Taxonomy" id="6238"/>
    <lineage>
        <taxon>Eukaryota</taxon>
        <taxon>Metazoa</taxon>
        <taxon>Ecdysozoa</taxon>
        <taxon>Nematoda</taxon>
        <taxon>Chromadorea</taxon>
        <taxon>Rhabditida</taxon>
        <taxon>Rhabditina</taxon>
        <taxon>Rhabditomorpha</taxon>
        <taxon>Rhabditoidea</taxon>
        <taxon>Rhabditidae</taxon>
        <taxon>Peloderinae</taxon>
        <taxon>Caenorhabditis</taxon>
    </lineage>
</organism>
<proteinExistence type="predicted"/>
<evidence type="ECO:0008006" key="4">
    <source>
        <dbReference type="Google" id="ProtNLM"/>
    </source>
</evidence>
<accession>A0AAE9EGL8</accession>
<dbReference type="Proteomes" id="UP000829354">
    <property type="component" value="Chromosome III"/>
</dbReference>
<evidence type="ECO:0000256" key="1">
    <source>
        <dbReference type="SAM" id="MobiDB-lite"/>
    </source>
</evidence>
<evidence type="ECO:0000313" key="2">
    <source>
        <dbReference type="EMBL" id="UMM21623.1"/>
    </source>
</evidence>
<sequence length="499" mass="57571">MSGVSPTDRPASLIMNNQNDGSIDFLDLGLPENLGDYCDPVLMAVCQNTQFFENSENDDMPVIEPEGFVEEMRPEVIQQDVPTTNNQLDFIMEVEQDLDKLVIHNPNQEDPTLTAINGRQDDWDFEMDDEFVYTDLDNCQQYDSYDRQQEEMLEFQPDQKEDLFQYEQHQQPYQINRMEVVSGPLERLPDSEAYPYPEIQKKTIFETKPSLLYSPALSPDYSVDSYFKVDNNTNYSPPPPPQSPRKMRSRKNSEIHSKIGMKNGKMTIGKVAHTISAEKPFRNRMTKAEMNKMTEKQKEDRKKGQNKVNAKNCVARKNNEKTDLGEKIEIWAGNLKIVERANGLQKNGLLSVYSTVIYGELQNNSQYRNLAQFKEGIELARAEIDQEMMYDNNGVLIDLQEKYQEAETEFEKFKKPKTDENLSQNTYASRKSRAKTAFELAKLRFEAKNLEVELEKNVKFGEKLEDFSAKINEILVGMGRGTQLAEKVVYDGFQTFEPS</sequence>
<name>A0AAE9EGL8_CAEBR</name>
<protein>
    <recommendedName>
        <fullName evidence="4">BZIP domain-containing protein</fullName>
    </recommendedName>
</protein>
<dbReference type="AlphaFoldDB" id="A0AAE9EGL8"/>
<keyword evidence="3" id="KW-1185">Reference proteome</keyword>
<feature type="region of interest" description="Disordered" evidence="1">
    <location>
        <begin position="229"/>
        <end position="253"/>
    </location>
</feature>
<gene>
    <name evidence="2" type="ORF">L5515_003224</name>
</gene>